<keyword evidence="10" id="KW-1185">Reference proteome</keyword>
<feature type="transmembrane region" description="Helical" evidence="8">
    <location>
        <begin position="72"/>
        <end position="93"/>
    </location>
</feature>
<feature type="transmembrane region" description="Helical" evidence="8">
    <location>
        <begin position="131"/>
        <end position="150"/>
    </location>
</feature>
<keyword evidence="3" id="KW-0645">Protease</keyword>
<keyword evidence="2" id="KW-0673">Quorum sensing</keyword>
<comment type="caution">
    <text evidence="9">The sequence shown here is derived from an EMBL/GenBank/DDBJ whole genome shotgun (WGS) entry which is preliminary data.</text>
</comment>
<evidence type="ECO:0000256" key="3">
    <source>
        <dbReference type="ARBA" id="ARBA00022670"/>
    </source>
</evidence>
<evidence type="ECO:0000256" key="5">
    <source>
        <dbReference type="ARBA" id="ARBA00022801"/>
    </source>
</evidence>
<dbReference type="RefSeq" id="WP_206583217.1">
    <property type="nucleotide sequence ID" value="NZ_JAFJZZ010000009.1"/>
</dbReference>
<feature type="transmembrane region" description="Helical" evidence="8">
    <location>
        <begin position="156"/>
        <end position="178"/>
    </location>
</feature>
<dbReference type="AlphaFoldDB" id="A0A939IK95"/>
<dbReference type="GO" id="GO:0016020">
    <property type="term" value="C:membrane"/>
    <property type="evidence" value="ECO:0007669"/>
    <property type="project" value="InterPro"/>
</dbReference>
<evidence type="ECO:0000256" key="6">
    <source>
        <dbReference type="ARBA" id="ARBA00022989"/>
    </source>
</evidence>
<evidence type="ECO:0000256" key="1">
    <source>
        <dbReference type="ARBA" id="ARBA00022475"/>
    </source>
</evidence>
<keyword evidence="5" id="KW-0378">Hydrolase</keyword>
<organism evidence="9 10">
    <name type="scientific">Clostridium aminobutyricum</name>
    <dbReference type="NCBI Taxonomy" id="33953"/>
    <lineage>
        <taxon>Bacteria</taxon>
        <taxon>Bacillati</taxon>
        <taxon>Bacillota</taxon>
        <taxon>Clostridia</taxon>
        <taxon>Eubacteriales</taxon>
        <taxon>Clostridiaceae</taxon>
        <taxon>Clostridium</taxon>
    </lineage>
</organism>
<proteinExistence type="predicted"/>
<keyword evidence="1" id="KW-1003">Cell membrane</keyword>
<keyword evidence="7 8" id="KW-0472">Membrane</keyword>
<feature type="transmembrane region" description="Helical" evidence="8">
    <location>
        <begin position="34"/>
        <end position="60"/>
    </location>
</feature>
<dbReference type="InterPro" id="IPR006741">
    <property type="entry name" value="AgrB"/>
</dbReference>
<keyword evidence="6 8" id="KW-1133">Transmembrane helix</keyword>
<gene>
    <name evidence="9" type="ORF">JYB65_13490</name>
</gene>
<dbReference type="EMBL" id="JAFJZZ010000009">
    <property type="protein sequence ID" value="MBN7774374.1"/>
    <property type="molecule type" value="Genomic_DNA"/>
</dbReference>
<sequence>MIIRNVQDEIPLERLQVVKMKYAMEILKSEVIKMILLFCFYSLLHMSFLFLFCLVLLLPVRTFSGGLHMKSSLNCFLFSFSFFLLSILVLPRISTPIGVDYLILASSLIIICICSPVATSRKPIVTREKYIRCKSIAIGTSMLASVLLLLLNDHQVYQQCGIWVLFLQALQLAIAFVFKRKEGFRYEKI</sequence>
<evidence type="ECO:0000256" key="2">
    <source>
        <dbReference type="ARBA" id="ARBA00022654"/>
    </source>
</evidence>
<feature type="transmembrane region" description="Helical" evidence="8">
    <location>
        <begin position="99"/>
        <end position="119"/>
    </location>
</feature>
<protein>
    <submittedName>
        <fullName evidence="9">Accessory gene regulator B family protein</fullName>
    </submittedName>
</protein>
<reference evidence="9" key="1">
    <citation type="submission" date="2021-02" db="EMBL/GenBank/DDBJ databases">
        <title>Abyssanaerobacter marinus gen.nov., sp., nov, anaerobic bacterium isolated from the Onnuri vent field of Indian Ocean and suggestion of Mogibacteriaceae fam. nov., and proposal of reclassification of ambiguous this family's genus member.</title>
        <authorList>
            <person name="Kim Y.J."/>
            <person name="Yang J.-A."/>
        </authorList>
    </citation>
    <scope>NUCLEOTIDE SEQUENCE</scope>
    <source>
        <strain evidence="9">DSM 2634</strain>
    </source>
</reference>
<dbReference type="GO" id="GO:0009372">
    <property type="term" value="P:quorum sensing"/>
    <property type="evidence" value="ECO:0007669"/>
    <property type="project" value="UniProtKB-KW"/>
</dbReference>
<keyword evidence="4 8" id="KW-0812">Transmembrane</keyword>
<dbReference type="Proteomes" id="UP000664545">
    <property type="component" value="Unassembled WGS sequence"/>
</dbReference>
<name>A0A939IK95_CLOAM</name>
<dbReference type="Pfam" id="PF04647">
    <property type="entry name" value="AgrB"/>
    <property type="match status" value="1"/>
</dbReference>
<dbReference type="SMART" id="SM00793">
    <property type="entry name" value="AgrB"/>
    <property type="match status" value="1"/>
</dbReference>
<evidence type="ECO:0000313" key="10">
    <source>
        <dbReference type="Proteomes" id="UP000664545"/>
    </source>
</evidence>
<dbReference type="GO" id="GO:0008233">
    <property type="term" value="F:peptidase activity"/>
    <property type="evidence" value="ECO:0007669"/>
    <property type="project" value="UniProtKB-KW"/>
</dbReference>
<dbReference type="GO" id="GO:0006508">
    <property type="term" value="P:proteolysis"/>
    <property type="evidence" value="ECO:0007669"/>
    <property type="project" value="UniProtKB-KW"/>
</dbReference>
<evidence type="ECO:0000256" key="7">
    <source>
        <dbReference type="ARBA" id="ARBA00023136"/>
    </source>
</evidence>
<accession>A0A939IK95</accession>
<evidence type="ECO:0000256" key="4">
    <source>
        <dbReference type="ARBA" id="ARBA00022692"/>
    </source>
</evidence>
<evidence type="ECO:0000256" key="8">
    <source>
        <dbReference type="SAM" id="Phobius"/>
    </source>
</evidence>
<evidence type="ECO:0000313" key="9">
    <source>
        <dbReference type="EMBL" id="MBN7774374.1"/>
    </source>
</evidence>